<keyword evidence="2" id="KW-1003">Cell membrane</keyword>
<dbReference type="SUPFAM" id="SSF81321">
    <property type="entry name" value="Family A G protein-coupled receptor-like"/>
    <property type="match status" value="1"/>
</dbReference>
<feature type="transmembrane region" description="Helical" evidence="9">
    <location>
        <begin position="294"/>
        <end position="317"/>
    </location>
</feature>
<dbReference type="InterPro" id="IPR017452">
    <property type="entry name" value="GPCR_Rhodpsn_7TM"/>
</dbReference>
<evidence type="ECO:0000313" key="12">
    <source>
        <dbReference type="Proteomes" id="UP000186922"/>
    </source>
</evidence>
<dbReference type="OrthoDB" id="10015560at2759"/>
<gene>
    <name evidence="11" type="primary">RvY_16750-1</name>
    <name evidence="11" type="synonym">RvY_16750.1</name>
    <name evidence="11" type="ORF">RvY_16750</name>
</gene>
<evidence type="ECO:0000256" key="9">
    <source>
        <dbReference type="SAM" id="Phobius"/>
    </source>
</evidence>
<dbReference type="PANTHER" id="PTHR24248">
    <property type="entry name" value="ADRENERGIC RECEPTOR-RELATED G-PROTEIN COUPLED RECEPTOR"/>
    <property type="match status" value="1"/>
</dbReference>
<feature type="transmembrane region" description="Helical" evidence="9">
    <location>
        <begin position="179"/>
        <end position="204"/>
    </location>
</feature>
<accession>A0A1D1W6Y9</accession>
<dbReference type="EMBL" id="BDGG01000014">
    <property type="protein sequence ID" value="GAV06829.1"/>
    <property type="molecule type" value="Genomic_DNA"/>
</dbReference>
<reference evidence="11 12" key="1">
    <citation type="journal article" date="2016" name="Nat. Commun.">
        <title>Extremotolerant tardigrade genome and improved radiotolerance of human cultured cells by tardigrade-unique protein.</title>
        <authorList>
            <person name="Hashimoto T."/>
            <person name="Horikawa D.D."/>
            <person name="Saito Y."/>
            <person name="Kuwahara H."/>
            <person name="Kozuka-Hata H."/>
            <person name="Shin-I T."/>
            <person name="Minakuchi Y."/>
            <person name="Ohishi K."/>
            <person name="Motoyama A."/>
            <person name="Aizu T."/>
            <person name="Enomoto A."/>
            <person name="Kondo K."/>
            <person name="Tanaka S."/>
            <person name="Hara Y."/>
            <person name="Koshikawa S."/>
            <person name="Sagara H."/>
            <person name="Miura T."/>
            <person name="Yokobori S."/>
            <person name="Miyagawa K."/>
            <person name="Suzuki Y."/>
            <person name="Kubo T."/>
            <person name="Oyama M."/>
            <person name="Kohara Y."/>
            <person name="Fujiyama A."/>
            <person name="Arakawa K."/>
            <person name="Katayama T."/>
            <person name="Toyoda A."/>
            <person name="Kunieda T."/>
        </authorList>
    </citation>
    <scope>NUCLEOTIDE SEQUENCE [LARGE SCALE GENOMIC DNA]</scope>
    <source>
        <strain evidence="11 12">YOKOZUNA-1</strain>
    </source>
</reference>
<keyword evidence="6 9" id="KW-0472">Membrane</keyword>
<feature type="transmembrane region" description="Helical" evidence="9">
    <location>
        <begin position="26"/>
        <end position="50"/>
    </location>
</feature>
<dbReference type="CDD" id="cd00637">
    <property type="entry name" value="7tm_classA_rhodopsin-like"/>
    <property type="match status" value="1"/>
</dbReference>
<dbReference type="PROSITE" id="PS50262">
    <property type="entry name" value="G_PROTEIN_RECEP_F1_2"/>
    <property type="match status" value="1"/>
</dbReference>
<feature type="transmembrane region" description="Helical" evidence="9">
    <location>
        <begin position="136"/>
        <end position="159"/>
    </location>
</feature>
<proteinExistence type="predicted"/>
<feature type="transmembrane region" description="Helical" evidence="9">
    <location>
        <begin position="337"/>
        <end position="357"/>
    </location>
</feature>
<evidence type="ECO:0000259" key="10">
    <source>
        <dbReference type="PROSITE" id="PS50262"/>
    </source>
</evidence>
<dbReference type="Proteomes" id="UP000186922">
    <property type="component" value="Unassembled WGS sequence"/>
</dbReference>
<keyword evidence="12" id="KW-1185">Reference proteome</keyword>
<comment type="subcellular location">
    <subcellularLocation>
        <location evidence="1">Cell membrane</location>
        <topology evidence="1">Multi-pass membrane protein</topology>
    </subcellularLocation>
</comment>
<feature type="transmembrane region" description="Helical" evidence="9">
    <location>
        <begin position="57"/>
        <end position="77"/>
    </location>
</feature>
<keyword evidence="7" id="KW-0675">Receptor</keyword>
<evidence type="ECO:0000256" key="7">
    <source>
        <dbReference type="ARBA" id="ARBA00023170"/>
    </source>
</evidence>
<keyword evidence="3 9" id="KW-0812">Transmembrane</keyword>
<dbReference type="AlphaFoldDB" id="A0A1D1W6Y9"/>
<evidence type="ECO:0000256" key="8">
    <source>
        <dbReference type="ARBA" id="ARBA00023224"/>
    </source>
</evidence>
<dbReference type="GO" id="GO:0004930">
    <property type="term" value="F:G protein-coupled receptor activity"/>
    <property type="evidence" value="ECO:0007669"/>
    <property type="project" value="UniProtKB-KW"/>
</dbReference>
<evidence type="ECO:0000256" key="3">
    <source>
        <dbReference type="ARBA" id="ARBA00022692"/>
    </source>
</evidence>
<comment type="caution">
    <text evidence="11">The sequence shown here is derived from an EMBL/GenBank/DDBJ whole genome shotgun (WGS) entry which is preliminary data.</text>
</comment>
<dbReference type="Pfam" id="PF00001">
    <property type="entry name" value="7tm_1"/>
    <property type="match status" value="1"/>
</dbReference>
<evidence type="ECO:0000256" key="6">
    <source>
        <dbReference type="ARBA" id="ARBA00023136"/>
    </source>
</evidence>
<dbReference type="Gene3D" id="1.20.1070.10">
    <property type="entry name" value="Rhodopsin 7-helix transmembrane proteins"/>
    <property type="match status" value="1"/>
</dbReference>
<dbReference type="GO" id="GO:0005886">
    <property type="term" value="C:plasma membrane"/>
    <property type="evidence" value="ECO:0007669"/>
    <property type="project" value="UniProtKB-SubCell"/>
</dbReference>
<evidence type="ECO:0000256" key="4">
    <source>
        <dbReference type="ARBA" id="ARBA00022989"/>
    </source>
</evidence>
<dbReference type="InterPro" id="IPR000276">
    <property type="entry name" value="GPCR_Rhodpsn"/>
</dbReference>
<evidence type="ECO:0000256" key="5">
    <source>
        <dbReference type="ARBA" id="ARBA00023040"/>
    </source>
</evidence>
<protein>
    <recommendedName>
        <fullName evidence="10">G-protein coupled receptors family 1 profile domain-containing protein</fullName>
    </recommendedName>
</protein>
<dbReference type="STRING" id="947166.A0A1D1W6Y9"/>
<name>A0A1D1W6Y9_RAMVA</name>
<keyword evidence="8" id="KW-0807">Transducer</keyword>
<organism evidence="11 12">
    <name type="scientific">Ramazzottius varieornatus</name>
    <name type="common">Water bear</name>
    <name type="synonym">Tardigrade</name>
    <dbReference type="NCBI Taxonomy" id="947166"/>
    <lineage>
        <taxon>Eukaryota</taxon>
        <taxon>Metazoa</taxon>
        <taxon>Ecdysozoa</taxon>
        <taxon>Tardigrada</taxon>
        <taxon>Eutardigrada</taxon>
        <taxon>Parachela</taxon>
        <taxon>Hypsibioidea</taxon>
        <taxon>Ramazzottiidae</taxon>
        <taxon>Ramazzottius</taxon>
    </lineage>
</organism>
<evidence type="ECO:0000256" key="2">
    <source>
        <dbReference type="ARBA" id="ARBA00022475"/>
    </source>
</evidence>
<keyword evidence="5" id="KW-0297">G-protein coupled receptor</keyword>
<evidence type="ECO:0000256" key="1">
    <source>
        <dbReference type="ARBA" id="ARBA00004651"/>
    </source>
</evidence>
<sequence length="367" mass="41447">MVLERYSYSNVSGNASLVFEPGIAQVYISAIQAVVIFVGSSLALTAFASLPALRTPFNYYLISILLAELFLAIYQGIFAIQEYYGHWVFSKRACTLFAFMFFASEGIVGNAHFLISVNRTWALFFPHHYRTRNSKGVTLFLCAGVWIATVILVLPWAILNEQHLVEPIIVCRVQTYDQFGFSILVMVLFVSPTTFILVIYPLLYSKYRARTKARVGVTGHDQTTHRASTAASRRNVTVFTVDQTVQSTDPRDGEGKESLKSHNRSYRGPRITRCFTSRPGFSRIGQRKLKSSNFLVLSWVAFCATIFWAPNVIYAVTEVFVHPNLWFNNKAFAGLCAWLACSTLLDPIMFITTVPLLRSQVKKILRL</sequence>
<evidence type="ECO:0000313" key="11">
    <source>
        <dbReference type="EMBL" id="GAV06829.1"/>
    </source>
</evidence>
<keyword evidence="4 9" id="KW-1133">Transmembrane helix</keyword>
<feature type="transmembrane region" description="Helical" evidence="9">
    <location>
        <begin position="97"/>
        <end position="115"/>
    </location>
</feature>
<feature type="domain" description="G-protein coupled receptors family 1 profile" evidence="10">
    <location>
        <begin position="39"/>
        <end position="350"/>
    </location>
</feature>